<dbReference type="RefSeq" id="WP_379900604.1">
    <property type="nucleotide sequence ID" value="NZ_JBHRTR010000026.1"/>
</dbReference>
<dbReference type="InterPro" id="IPR050109">
    <property type="entry name" value="HTH-type_TetR-like_transc_reg"/>
</dbReference>
<reference evidence="6" key="1">
    <citation type="journal article" date="2019" name="Int. J. Syst. Evol. Microbiol.">
        <title>The Global Catalogue of Microorganisms (GCM) 10K type strain sequencing project: providing services to taxonomists for standard genome sequencing and annotation.</title>
        <authorList>
            <consortium name="The Broad Institute Genomics Platform"/>
            <consortium name="The Broad Institute Genome Sequencing Center for Infectious Disease"/>
            <person name="Wu L."/>
            <person name="Ma J."/>
        </authorList>
    </citation>
    <scope>NUCLEOTIDE SEQUENCE [LARGE SCALE GENOMIC DNA]</scope>
    <source>
        <strain evidence="6">KCTC 42964</strain>
    </source>
</reference>
<gene>
    <name evidence="5" type="ORF">ACFOGJ_11985</name>
</gene>
<feature type="DNA-binding region" description="H-T-H motif" evidence="2">
    <location>
        <begin position="54"/>
        <end position="73"/>
    </location>
</feature>
<evidence type="ECO:0000256" key="3">
    <source>
        <dbReference type="SAM" id="MobiDB-lite"/>
    </source>
</evidence>
<feature type="domain" description="HTH tetR-type" evidence="4">
    <location>
        <begin position="31"/>
        <end position="91"/>
    </location>
</feature>
<comment type="caution">
    <text evidence="5">The sequence shown here is derived from an EMBL/GenBank/DDBJ whole genome shotgun (WGS) entry which is preliminary data.</text>
</comment>
<dbReference type="SUPFAM" id="SSF46689">
    <property type="entry name" value="Homeodomain-like"/>
    <property type="match status" value="1"/>
</dbReference>
<dbReference type="InterPro" id="IPR001647">
    <property type="entry name" value="HTH_TetR"/>
</dbReference>
<feature type="region of interest" description="Disordered" evidence="3">
    <location>
        <begin position="1"/>
        <end position="29"/>
    </location>
</feature>
<dbReference type="PANTHER" id="PTHR30055:SF239">
    <property type="entry name" value="TRANSCRIPTIONAL REGULATORY PROTEIN"/>
    <property type="match status" value="1"/>
</dbReference>
<dbReference type="PROSITE" id="PS50977">
    <property type="entry name" value="HTH_TETR_2"/>
    <property type="match status" value="1"/>
</dbReference>
<evidence type="ECO:0000259" key="4">
    <source>
        <dbReference type="PROSITE" id="PS50977"/>
    </source>
</evidence>
<dbReference type="InterPro" id="IPR009057">
    <property type="entry name" value="Homeodomain-like_sf"/>
</dbReference>
<organism evidence="5 6">
    <name type="scientific">Marinibaculum pumilum</name>
    <dbReference type="NCBI Taxonomy" id="1766165"/>
    <lineage>
        <taxon>Bacteria</taxon>
        <taxon>Pseudomonadati</taxon>
        <taxon>Pseudomonadota</taxon>
        <taxon>Alphaproteobacteria</taxon>
        <taxon>Rhodospirillales</taxon>
        <taxon>Rhodospirillaceae</taxon>
        <taxon>Marinibaculum</taxon>
    </lineage>
</organism>
<keyword evidence="1 2" id="KW-0238">DNA-binding</keyword>
<dbReference type="Proteomes" id="UP001595528">
    <property type="component" value="Unassembled WGS sequence"/>
</dbReference>
<proteinExistence type="predicted"/>
<dbReference type="Pfam" id="PF00440">
    <property type="entry name" value="TetR_N"/>
    <property type="match status" value="1"/>
</dbReference>
<dbReference type="PANTHER" id="PTHR30055">
    <property type="entry name" value="HTH-TYPE TRANSCRIPTIONAL REGULATOR RUTR"/>
    <property type="match status" value="1"/>
</dbReference>
<dbReference type="Gene3D" id="1.10.357.10">
    <property type="entry name" value="Tetracycline Repressor, domain 2"/>
    <property type="match status" value="1"/>
</dbReference>
<evidence type="ECO:0000313" key="6">
    <source>
        <dbReference type="Proteomes" id="UP001595528"/>
    </source>
</evidence>
<evidence type="ECO:0000256" key="2">
    <source>
        <dbReference type="PROSITE-ProRule" id="PRU00335"/>
    </source>
</evidence>
<accession>A0ABV7L124</accession>
<evidence type="ECO:0000313" key="5">
    <source>
        <dbReference type="EMBL" id="MFC3227957.1"/>
    </source>
</evidence>
<protein>
    <submittedName>
        <fullName evidence="5">TetR/AcrR family transcriptional regulator</fullName>
    </submittedName>
</protein>
<keyword evidence="6" id="KW-1185">Reference proteome</keyword>
<dbReference type="EMBL" id="JBHRTR010000026">
    <property type="protein sequence ID" value="MFC3227957.1"/>
    <property type="molecule type" value="Genomic_DNA"/>
</dbReference>
<sequence>MSAADDARQAAAPDRPGGGRAQRQRGAGEGSLTADDWIACAAEVLETEPVRSLRIATLCARLGVTKGSFYWHFGSRQDLLAALLGDWRRRMTLDVISRLSQASPTIDTLLRNTLALIRKKRPGRQTATERGIREWARSEPEARAALLEVDETRLAFFEGQFAKAGFDAGEARLRGYAAYALMMGDSVLKDTIGDRVHTDRYLDRVIDMLLKEDSPQAG</sequence>
<name>A0ABV7L124_9PROT</name>
<evidence type="ECO:0000256" key="1">
    <source>
        <dbReference type="ARBA" id="ARBA00023125"/>
    </source>
</evidence>